<feature type="compositionally biased region" description="Low complexity" evidence="12">
    <location>
        <begin position="1107"/>
        <end position="1117"/>
    </location>
</feature>
<dbReference type="Gene3D" id="3.30.810.10">
    <property type="entry name" value="2-Layer Sandwich"/>
    <property type="match status" value="1"/>
</dbReference>
<keyword evidence="7 11" id="KW-0418">Kinase</keyword>
<keyword evidence="6" id="KW-0863">Zinc-finger</keyword>
<dbReference type="Pfam" id="PF01504">
    <property type="entry name" value="PIP5K"/>
    <property type="match status" value="2"/>
</dbReference>
<comment type="caution">
    <text evidence="14">The sequence shown here is derived from an EMBL/GenBank/DDBJ whole genome shotgun (WGS) entry which is preliminary data.</text>
</comment>
<feature type="region of interest" description="Disordered" evidence="12">
    <location>
        <begin position="1"/>
        <end position="152"/>
    </location>
</feature>
<keyword evidence="15" id="KW-1185">Reference proteome</keyword>
<feature type="region of interest" description="Disordered" evidence="12">
    <location>
        <begin position="1652"/>
        <end position="1694"/>
    </location>
</feature>
<feature type="compositionally biased region" description="Low complexity" evidence="12">
    <location>
        <begin position="130"/>
        <end position="147"/>
    </location>
</feature>
<evidence type="ECO:0000256" key="3">
    <source>
        <dbReference type="ARBA" id="ARBA00022679"/>
    </source>
</evidence>
<dbReference type="InterPro" id="IPR002498">
    <property type="entry name" value="PInositol-4-P-4/5-kinase_core"/>
</dbReference>
<evidence type="ECO:0000256" key="7">
    <source>
        <dbReference type="ARBA" id="ARBA00022777"/>
    </source>
</evidence>
<proteinExistence type="predicted"/>
<comment type="catalytic activity">
    <reaction evidence="1">
        <text>a 1,2-diacyl-sn-glycero-3-phospho-(1D-myo-inositol-3-phosphate) + ATP = a 1,2-diacyl-sn-glycero-3-phospho-(1D-myo-inositol-3,5-bisphosphate) + ADP + H(+)</text>
        <dbReference type="Rhea" id="RHEA:13609"/>
        <dbReference type="ChEBI" id="CHEBI:15378"/>
        <dbReference type="ChEBI" id="CHEBI:30616"/>
        <dbReference type="ChEBI" id="CHEBI:57923"/>
        <dbReference type="ChEBI" id="CHEBI:58088"/>
        <dbReference type="ChEBI" id="CHEBI:456216"/>
        <dbReference type="EC" id="2.7.1.150"/>
    </reaction>
</comment>
<dbReference type="FunFam" id="3.30.810.10:FF:000001">
    <property type="entry name" value="1-phosphatidylinositol 3-phosphate 5-kinase FAB1"/>
    <property type="match status" value="1"/>
</dbReference>
<sequence length="2009" mass="219318">MAYFSRTVDTLRRMLSGEQPPVPSLDHEETTDDPADRAAQARRFQRPPFRPQLNAPLSPTDELAALALHSSSDTDDSDDQVLYATTPIPLSPPHALGPLVPTPRPDRRPSGPPQALQLPKFRPRRPPLPLQRAAPESSSEPKSARPPIVNPGELPAAARAHQRRFLRQCLHRAGVVDISIWEPVLLGLLAAFAAHVRTDVRAGDALDVRQYVKIKKIPGGWPADSRYVAGIVCTKHLAHRQMPTEIIRPRILLLTRALEYAPDRFLSLSVVLTEERDHLERLIDRVVAVAPTLVLVEHGVSNLAQEILWRRGVAFACHVKPHVLQQVARLTGARPVADLDTLATTAVPSPLGTCHSVVVEAYQHRDHPGIRKSYMYFNGCPNANGCSLVLRGADSIILARVKSVLSMLVFVTYSLRLETRLSRELFARSLPPPAIDVDVNGEPEATAVLEPGHRAAAALVPYTTTVLSTTPGVEFPPPYLLVRMRSVEGEYYRVRDEYHRFLLDRSRSTHLTIPSSLLTGNATGVSLTLQEEWANDLRLFHQYENILNDYALDLRAGESFIASHPAPAVDPLFHQNLYVGTTVLRPADRHVCHASEIHLVEYYQESDVSLGQYLEEMCLAPELRCPAPAPSGCGRPLEEHARSYVHGTGQITVTVGPEPPPLPGYADRLLVSSACTVCSRRTPPAAMSAATWQLSFGKFLEMLFYHTDLHCRADLCPHGLNHHHALAFSRGGHTARFRYTPVALAEVRIPALKLVIRSRTNAALKSADAERLRGLITRFWDSLTERLKGFDVWDLVAAERADYCRGDLSELLKIAAAERRYMLQFVDQVTENTHPADTLALNAVRTVVQEKVYDWDARFDQFARAYILPERDLRRNAGRKLRHLFLGQASQAATAGPAEPPTAASAEAPGSASAHTSPRLTARPLPDLGMPSTELRAPTDVMPHLPILGTSGDEEAGSDHAAEDLRWLPHPVNMDATVYRRLSRDWMAESATTSVAPRRETLSTPNTTTANTDDEPAPSDVPVPANLPWAGEDADGVLFPTASTLVPDTHGHLRTPAATALPRPFSMGLRLEGKQAKELANIPGECPAELNDDDDDDDNSSRRGDPLDLSSVPSSPVRTRPLVLPEGRPKPAGPLLTKNRPLVGVARRGNVDSRSQLPTPRPSSTVDPGLPPPLPASELPPRHASLRTPRPLASPSLLPQPSPSYFGASVRRPPLSSAHPAGAAAVRTGLATNARPKSGTGRQSPHPLDAKWRANVSRVAHRIQATLGRSTDPKQRLNRLFHTTNKLMRKTTGPARPRLELYSTVKDAVHRDQDEGDSVDTHPAGPSQARRPAGETSSVAGSERPANTHSRPLRIRAPAVQRPSTTRNSAAGSSLVPRPTGRLDSSDPRLPRPVSRTRASSSRNGPPSRHAESPVSRRPIPRPPVLPAPTRHDHSDGDDENESELAADSDDGSSSDSSNGGGGAGYLPSMGDGDEPDGEQMLAALLGADFFRLTDNPSETTMIEGGVSQPGDAPVVLSRRPSTYGRSHPHGVALPYLTPDLPLGDEPGTPPGSILDPTDDGTSLFGNSPTPATPHDPGTGATPAEQTSIIRAISNYLVPALTGLLLPLDYPFGPTVHILPDSAVVIYEDQPSSIIAYTLSSRDFRQQFTAVAHPSPSAPTTNDFSSTEPPPAPTGSAGGPSEDSPPTVLNLANPLSANPRDLEASLKSPQSNHARYEFSNGPAKFVCKIFFAEQFDALRRSCDCESVYVESLSRCSAWNASGGKSGSAFLKTLDNRFIIKQLSRAEMEAFLTFAPRYFAYLAEAIFHGLPTLLAKIYGLYSVSLKNPVTGAAVKLDVMIMENLFYERRLTKTFDLKGSLRNRLVEDTGRAEEVLLDENLVQHLRQAPLYIRDHAKELLRTSVWNDTLFLAKNDVVDYSLLVAIDEERHELVVGIVDFIRTFTWDKRLENWVKETGFLGGGGKQPTIVSPKQYKTRFREAMERYFTVVPDKYFNTSVVGSDTADHHAGPL</sequence>
<dbReference type="Pfam" id="PF00118">
    <property type="entry name" value="Cpn60_TCP1"/>
    <property type="match status" value="1"/>
</dbReference>
<dbReference type="Proteomes" id="UP001150569">
    <property type="component" value="Unassembled WGS sequence"/>
</dbReference>
<organism evidence="14 15">
    <name type="scientific">Tieghemiomyces parasiticus</name>
    <dbReference type="NCBI Taxonomy" id="78921"/>
    <lineage>
        <taxon>Eukaryota</taxon>
        <taxon>Fungi</taxon>
        <taxon>Fungi incertae sedis</taxon>
        <taxon>Zoopagomycota</taxon>
        <taxon>Kickxellomycotina</taxon>
        <taxon>Dimargaritomycetes</taxon>
        <taxon>Dimargaritales</taxon>
        <taxon>Dimargaritaceae</taxon>
        <taxon>Tieghemiomyces</taxon>
    </lineage>
</organism>
<dbReference type="FunFam" id="3.50.7.10:FF:000007">
    <property type="entry name" value="1-phosphatidylinositol 3-phosphate 5-kinase isoform X1"/>
    <property type="match status" value="1"/>
</dbReference>
<name>A0A9W8AHY5_9FUNG</name>
<feature type="compositionally biased region" description="Polar residues" evidence="12">
    <location>
        <begin position="1362"/>
        <end position="1372"/>
    </location>
</feature>
<dbReference type="GO" id="GO:0000329">
    <property type="term" value="C:fungal-type vacuole membrane"/>
    <property type="evidence" value="ECO:0007669"/>
    <property type="project" value="TreeGrafter"/>
</dbReference>
<feature type="compositionally biased region" description="Low complexity" evidence="12">
    <location>
        <begin position="1002"/>
        <end position="1011"/>
    </location>
</feature>
<feature type="region of interest" description="Disordered" evidence="12">
    <location>
        <begin position="892"/>
        <end position="960"/>
    </location>
</feature>
<evidence type="ECO:0000256" key="11">
    <source>
        <dbReference type="PROSITE-ProRule" id="PRU00781"/>
    </source>
</evidence>
<dbReference type="Gene3D" id="3.30.800.10">
    <property type="entry name" value="Phosphatidylinositol Phosphate Kinase II Beta"/>
    <property type="match status" value="1"/>
</dbReference>
<dbReference type="GO" id="GO:0008270">
    <property type="term" value="F:zinc ion binding"/>
    <property type="evidence" value="ECO:0007669"/>
    <property type="project" value="UniProtKB-KW"/>
</dbReference>
<evidence type="ECO:0000256" key="12">
    <source>
        <dbReference type="SAM" id="MobiDB-lite"/>
    </source>
</evidence>
<evidence type="ECO:0000256" key="1">
    <source>
        <dbReference type="ARBA" id="ARBA00000768"/>
    </source>
</evidence>
<dbReference type="InterPro" id="IPR002423">
    <property type="entry name" value="Cpn60/GroEL/TCP-1"/>
</dbReference>
<protein>
    <recommendedName>
        <fullName evidence="2">1-phosphatidylinositol-3-phosphate 5-kinase</fullName>
        <ecNumber evidence="2">2.7.1.150</ecNumber>
    </recommendedName>
    <alternativeName>
        <fullName evidence="10">Type III PIP kinase</fullName>
    </alternativeName>
</protein>
<dbReference type="SMART" id="SM00330">
    <property type="entry name" value="PIPKc"/>
    <property type="match status" value="1"/>
</dbReference>
<dbReference type="GO" id="GO:0046854">
    <property type="term" value="P:phosphatidylinositol phosphate biosynthetic process"/>
    <property type="evidence" value="ECO:0007669"/>
    <property type="project" value="TreeGrafter"/>
</dbReference>
<accession>A0A9W8AHY5</accession>
<evidence type="ECO:0000256" key="8">
    <source>
        <dbReference type="ARBA" id="ARBA00022833"/>
    </source>
</evidence>
<keyword evidence="3 11" id="KW-0808">Transferase</keyword>
<evidence type="ECO:0000256" key="9">
    <source>
        <dbReference type="ARBA" id="ARBA00022840"/>
    </source>
</evidence>
<keyword evidence="5 11" id="KW-0547">Nucleotide-binding</keyword>
<dbReference type="PANTHER" id="PTHR45748">
    <property type="entry name" value="1-PHOSPHATIDYLINOSITOL 3-PHOSPHATE 5-KINASE-RELATED"/>
    <property type="match status" value="1"/>
</dbReference>
<reference evidence="14" key="1">
    <citation type="submission" date="2022-07" db="EMBL/GenBank/DDBJ databases">
        <title>Phylogenomic reconstructions and comparative analyses of Kickxellomycotina fungi.</title>
        <authorList>
            <person name="Reynolds N.K."/>
            <person name="Stajich J.E."/>
            <person name="Barry K."/>
            <person name="Grigoriev I.V."/>
            <person name="Crous P."/>
            <person name="Smith M.E."/>
        </authorList>
    </citation>
    <scope>NUCLEOTIDE SEQUENCE</scope>
    <source>
        <strain evidence="14">RSA 861</strain>
    </source>
</reference>
<dbReference type="EMBL" id="JANBPT010000020">
    <property type="protein sequence ID" value="KAJ1929937.1"/>
    <property type="molecule type" value="Genomic_DNA"/>
</dbReference>
<feature type="domain" description="PIPK" evidence="13">
    <location>
        <begin position="1654"/>
        <end position="1984"/>
    </location>
</feature>
<dbReference type="CDD" id="cd17300">
    <property type="entry name" value="PIPKc_PIKfyve"/>
    <property type="match status" value="1"/>
</dbReference>
<dbReference type="GO" id="GO:0010008">
    <property type="term" value="C:endosome membrane"/>
    <property type="evidence" value="ECO:0007669"/>
    <property type="project" value="TreeGrafter"/>
</dbReference>
<dbReference type="SUPFAM" id="SSF56104">
    <property type="entry name" value="SAICAR synthase-like"/>
    <property type="match status" value="1"/>
</dbReference>
<evidence type="ECO:0000256" key="6">
    <source>
        <dbReference type="ARBA" id="ARBA00022771"/>
    </source>
</evidence>
<dbReference type="GO" id="GO:0000285">
    <property type="term" value="F:1-phosphatidylinositol-3-phosphate 5-kinase activity"/>
    <property type="evidence" value="ECO:0007669"/>
    <property type="project" value="UniProtKB-EC"/>
</dbReference>
<gene>
    <name evidence="14" type="primary">MDM12_1</name>
    <name evidence="14" type="ORF">IWQ60_000741</name>
</gene>
<dbReference type="Gene3D" id="3.50.7.10">
    <property type="entry name" value="GroEL"/>
    <property type="match status" value="1"/>
</dbReference>
<feature type="compositionally biased region" description="Polar residues" evidence="12">
    <location>
        <begin position="1560"/>
        <end position="1570"/>
    </location>
</feature>
<evidence type="ECO:0000313" key="15">
    <source>
        <dbReference type="Proteomes" id="UP001150569"/>
    </source>
</evidence>
<evidence type="ECO:0000256" key="10">
    <source>
        <dbReference type="ARBA" id="ARBA00075294"/>
    </source>
</evidence>
<dbReference type="InterPro" id="IPR027484">
    <property type="entry name" value="PInositol-4-P-5-kinase_N"/>
</dbReference>
<feature type="region of interest" description="Disordered" evidence="12">
    <location>
        <begin position="990"/>
        <end position="1020"/>
    </location>
</feature>
<evidence type="ECO:0000313" key="14">
    <source>
        <dbReference type="EMBL" id="KAJ1929937.1"/>
    </source>
</evidence>
<dbReference type="PANTHER" id="PTHR45748:SF7">
    <property type="entry name" value="1-PHOSPHATIDYLINOSITOL 3-PHOSPHATE 5-KINASE-RELATED"/>
    <property type="match status" value="1"/>
</dbReference>
<feature type="compositionally biased region" description="Low complexity" evidence="12">
    <location>
        <begin position="892"/>
        <end position="914"/>
    </location>
</feature>
<feature type="compositionally biased region" description="Acidic residues" evidence="12">
    <location>
        <begin position="1436"/>
        <end position="1453"/>
    </location>
</feature>
<evidence type="ECO:0000256" key="5">
    <source>
        <dbReference type="ARBA" id="ARBA00022741"/>
    </source>
</evidence>
<keyword evidence="9 11" id="KW-0067">ATP-binding</keyword>
<feature type="compositionally biased region" description="Polar residues" evidence="12">
    <location>
        <begin position="1335"/>
        <end position="1350"/>
    </location>
</feature>
<evidence type="ECO:0000256" key="4">
    <source>
        <dbReference type="ARBA" id="ARBA00022723"/>
    </source>
</evidence>
<feature type="compositionally biased region" description="Polar residues" evidence="12">
    <location>
        <begin position="1152"/>
        <end position="1166"/>
    </location>
</feature>
<dbReference type="GO" id="GO:0005524">
    <property type="term" value="F:ATP binding"/>
    <property type="evidence" value="ECO:0007669"/>
    <property type="project" value="UniProtKB-UniRule"/>
</dbReference>
<evidence type="ECO:0000256" key="2">
    <source>
        <dbReference type="ARBA" id="ARBA00012009"/>
    </source>
</evidence>
<dbReference type="EC" id="2.7.1.150" evidence="2"/>
<dbReference type="InterPro" id="IPR027409">
    <property type="entry name" value="GroEL-like_apical_dom_sf"/>
</dbReference>
<keyword evidence="8" id="KW-0862">Zinc</keyword>
<dbReference type="SUPFAM" id="SSF52029">
    <property type="entry name" value="GroEL apical domain-like"/>
    <property type="match status" value="1"/>
</dbReference>
<dbReference type="InterPro" id="IPR027483">
    <property type="entry name" value="PInositol-4-P-4/5-kinase_C_sf"/>
</dbReference>
<dbReference type="InterPro" id="IPR044769">
    <property type="entry name" value="PIKfyve_PIPKc"/>
</dbReference>
<keyword evidence="4" id="KW-0479">Metal-binding</keyword>
<dbReference type="OrthoDB" id="158357at2759"/>
<dbReference type="PROSITE" id="PS51455">
    <property type="entry name" value="PIPK"/>
    <property type="match status" value="1"/>
</dbReference>
<evidence type="ECO:0000259" key="13">
    <source>
        <dbReference type="PROSITE" id="PS51455"/>
    </source>
</evidence>
<feature type="region of interest" description="Disordered" evidence="12">
    <location>
        <begin position="1545"/>
        <end position="1584"/>
    </location>
</feature>
<feature type="region of interest" description="Disordered" evidence="12">
    <location>
        <begin position="1282"/>
        <end position="1478"/>
    </location>
</feature>
<feature type="region of interest" description="Disordered" evidence="12">
    <location>
        <begin position="1083"/>
        <end position="1224"/>
    </location>
</feature>
<feature type="compositionally biased region" description="Low complexity" evidence="12">
    <location>
        <begin position="1186"/>
        <end position="1199"/>
    </location>
</feature>
<dbReference type="FunFam" id="3.30.800.10:FF:000005">
    <property type="entry name" value="1-phosphatidylinositol-3-phosphate 5-kinase (Fab1)"/>
    <property type="match status" value="1"/>
</dbReference>
<feature type="region of interest" description="Disordered" evidence="12">
    <location>
        <begin position="1232"/>
        <end position="1251"/>
    </location>
</feature>